<dbReference type="EC" id="2.3.1.-" evidence="2"/>
<dbReference type="Gene3D" id="3.40.630.30">
    <property type="match status" value="1"/>
</dbReference>
<organism evidence="2">
    <name type="scientific">anaerobic digester metagenome</name>
    <dbReference type="NCBI Taxonomy" id="1263854"/>
    <lineage>
        <taxon>unclassified sequences</taxon>
        <taxon>metagenomes</taxon>
        <taxon>ecological metagenomes</taxon>
    </lineage>
</organism>
<name>A0A485LVH8_9ZZZZ</name>
<reference evidence="2" key="1">
    <citation type="submission" date="2019-03" db="EMBL/GenBank/DDBJ databases">
        <authorList>
            <person name="Hao L."/>
        </authorList>
    </citation>
    <scope>NUCLEOTIDE SEQUENCE</scope>
</reference>
<dbReference type="Pfam" id="PF00583">
    <property type="entry name" value="Acetyltransf_1"/>
    <property type="match status" value="1"/>
</dbReference>
<dbReference type="InterPro" id="IPR000182">
    <property type="entry name" value="GNAT_dom"/>
</dbReference>
<dbReference type="InterPro" id="IPR016181">
    <property type="entry name" value="Acyl_CoA_acyltransferase"/>
</dbReference>
<proteinExistence type="predicted"/>
<dbReference type="InterPro" id="IPR022525">
    <property type="entry name" value="GNAT_AblB"/>
</dbReference>
<dbReference type="SUPFAM" id="SSF55729">
    <property type="entry name" value="Acyl-CoA N-acyltransferases (Nat)"/>
    <property type="match status" value="1"/>
</dbReference>
<dbReference type="EMBL" id="CAADRN010000070">
    <property type="protein sequence ID" value="VFU12250.1"/>
    <property type="molecule type" value="Genomic_DNA"/>
</dbReference>
<dbReference type="CDD" id="cd04301">
    <property type="entry name" value="NAT_SF"/>
    <property type="match status" value="1"/>
</dbReference>
<evidence type="ECO:0000259" key="1">
    <source>
        <dbReference type="PROSITE" id="PS51186"/>
    </source>
</evidence>
<protein>
    <submittedName>
        <fullName evidence="2">N-acetyltransferase YodP</fullName>
        <ecNumber evidence="2">2.3.1.-</ecNumber>
    </submittedName>
</protein>
<dbReference type="PROSITE" id="PS51186">
    <property type="entry name" value="GNAT"/>
    <property type="match status" value="1"/>
</dbReference>
<evidence type="ECO:0000313" key="2">
    <source>
        <dbReference type="EMBL" id="VFU12250.1"/>
    </source>
</evidence>
<dbReference type="GO" id="GO:0008080">
    <property type="term" value="F:N-acetyltransferase activity"/>
    <property type="evidence" value="ECO:0007669"/>
    <property type="project" value="InterPro"/>
</dbReference>
<dbReference type="AlphaFoldDB" id="A0A485LVH8"/>
<feature type="domain" description="N-acetyltransferase" evidence="1">
    <location>
        <begin position="147"/>
        <end position="298"/>
    </location>
</feature>
<accession>A0A485LVH8</accession>
<dbReference type="NCBIfam" id="TIGR03827">
    <property type="entry name" value="GNAT_ablB"/>
    <property type="match status" value="1"/>
</dbReference>
<keyword evidence="2" id="KW-0012">Acyltransferase</keyword>
<keyword evidence="2" id="KW-0808">Transferase</keyword>
<sequence length="302" mass="34242">MAVNQKRVKPQEGWRQDRWETLQEPGFSCRVLISPYNLRITVDEFFLAKEENAVEMVRALEEKAAASGLDKIWLKSPAKWKHAFTTAGMSLEATIPGYYLGRETALVFSKYLSAKRKTPSLNKRVKPPVLSSVSGRVKNKRELPQGIQLKWGRKEDSRILADLYHNTFPTYPFPVSDPAYLEYSMRQHVIYITAWFGDELVAAASAEINSRMKNAEMTDFATIPGWRGHGLAGCLLGKLEDRLRQEGLRCFYTISRSSSTGMNRVFAGAGYNFYGVLINNCNIGGGFEDMYLWAKPAFNQEK</sequence>
<gene>
    <name evidence="2" type="primary">yodP</name>
    <name evidence="2" type="ORF">SCFA_1610002</name>
</gene>